<comment type="similarity">
    <text evidence="3">Belongs to the CNOT2/3/5 family.</text>
</comment>
<organism evidence="10 11">
    <name type="scientific">Xylona heveae (strain CBS 132557 / TC161)</name>
    <dbReference type="NCBI Taxonomy" id="1328760"/>
    <lineage>
        <taxon>Eukaryota</taxon>
        <taxon>Fungi</taxon>
        <taxon>Dikarya</taxon>
        <taxon>Ascomycota</taxon>
        <taxon>Pezizomycotina</taxon>
        <taxon>Xylonomycetes</taxon>
        <taxon>Xylonales</taxon>
        <taxon>Xylonaceae</taxon>
        <taxon>Xylona</taxon>
    </lineage>
</organism>
<evidence type="ECO:0000256" key="7">
    <source>
        <dbReference type="ARBA" id="ARBA00023163"/>
    </source>
</evidence>
<evidence type="ECO:0000313" key="11">
    <source>
        <dbReference type="Proteomes" id="UP000076632"/>
    </source>
</evidence>
<evidence type="ECO:0000256" key="8">
    <source>
        <dbReference type="ARBA" id="ARBA00023242"/>
    </source>
</evidence>
<protein>
    <submittedName>
        <fullName evidence="10">Not CCR4-Not complex component</fullName>
    </submittedName>
</protein>
<accession>A0A164ZFD3</accession>
<evidence type="ECO:0000256" key="2">
    <source>
        <dbReference type="ARBA" id="ARBA00004496"/>
    </source>
</evidence>
<feature type="domain" description="CCR4-Not complex component Not N-terminal" evidence="9">
    <location>
        <begin position="3"/>
        <end position="88"/>
    </location>
</feature>
<dbReference type="GO" id="GO:0006355">
    <property type="term" value="P:regulation of DNA-templated transcription"/>
    <property type="evidence" value="ECO:0007669"/>
    <property type="project" value="InterPro"/>
</dbReference>
<evidence type="ECO:0000256" key="5">
    <source>
        <dbReference type="ARBA" id="ARBA00022491"/>
    </source>
</evidence>
<evidence type="ECO:0000313" key="10">
    <source>
        <dbReference type="EMBL" id="KZF19032.1"/>
    </source>
</evidence>
<dbReference type="GeneID" id="28898725"/>
<evidence type="ECO:0000256" key="1">
    <source>
        <dbReference type="ARBA" id="ARBA00004123"/>
    </source>
</evidence>
<keyword evidence="11" id="KW-1185">Reference proteome</keyword>
<proteinExistence type="inferred from homology"/>
<dbReference type="GO" id="GO:0030015">
    <property type="term" value="C:CCR4-NOT core complex"/>
    <property type="evidence" value="ECO:0007669"/>
    <property type="project" value="InterPro"/>
</dbReference>
<keyword evidence="5" id="KW-0678">Repressor</keyword>
<comment type="subcellular location">
    <subcellularLocation>
        <location evidence="2">Cytoplasm</location>
    </subcellularLocation>
    <subcellularLocation>
        <location evidence="1">Nucleus</location>
    </subcellularLocation>
</comment>
<dbReference type="STRING" id="1328760.A0A164ZFD3"/>
<dbReference type="GO" id="GO:0005737">
    <property type="term" value="C:cytoplasm"/>
    <property type="evidence" value="ECO:0007669"/>
    <property type="project" value="UniProtKB-SubCell"/>
</dbReference>
<dbReference type="PANTHER" id="PTHR23326">
    <property type="entry name" value="CCR4 NOT-RELATED"/>
    <property type="match status" value="1"/>
</dbReference>
<evidence type="ECO:0000256" key="3">
    <source>
        <dbReference type="ARBA" id="ARBA00007682"/>
    </source>
</evidence>
<keyword evidence="7" id="KW-0804">Transcription</keyword>
<dbReference type="GO" id="GO:0005634">
    <property type="term" value="C:nucleus"/>
    <property type="evidence" value="ECO:0007669"/>
    <property type="project" value="UniProtKB-SubCell"/>
</dbReference>
<dbReference type="OMA" id="ENIKTHC"/>
<keyword evidence="6" id="KW-0805">Transcription regulation</keyword>
<dbReference type="InterPro" id="IPR007207">
    <property type="entry name" value="Not_N"/>
</dbReference>
<dbReference type="RefSeq" id="XP_018184587.1">
    <property type="nucleotide sequence ID" value="XM_018333588.1"/>
</dbReference>
<dbReference type="AlphaFoldDB" id="A0A164ZFD3"/>
<dbReference type="Proteomes" id="UP000076632">
    <property type="component" value="Unassembled WGS sequence"/>
</dbReference>
<reference evidence="10 11" key="1">
    <citation type="journal article" date="2016" name="Fungal Biol.">
        <title>The genome of Xylona heveae provides a window into fungal endophytism.</title>
        <authorList>
            <person name="Gazis R."/>
            <person name="Kuo A."/>
            <person name="Riley R."/>
            <person name="LaButti K."/>
            <person name="Lipzen A."/>
            <person name="Lin J."/>
            <person name="Amirebrahimi M."/>
            <person name="Hesse C.N."/>
            <person name="Spatafora J.W."/>
            <person name="Henrissat B."/>
            <person name="Hainaut M."/>
            <person name="Grigoriev I.V."/>
            <person name="Hibbett D.S."/>
        </authorList>
    </citation>
    <scope>NUCLEOTIDE SEQUENCE [LARGE SCALE GENOMIC DNA]</scope>
    <source>
        <strain evidence="10 11">TC161</strain>
    </source>
</reference>
<dbReference type="Pfam" id="PF04065">
    <property type="entry name" value="Not3"/>
    <property type="match status" value="1"/>
</dbReference>
<sequence length="99" mass="11572">MAQRKLQQEIDKCFKKVAEGSQAFDGIYEKIQQTSNPSQKEKLEDALKREIKKLQRQRDQIKAWAASNDIKDKKPLIEQRKLIESVCESLDNPSRFHIS</sequence>
<evidence type="ECO:0000256" key="4">
    <source>
        <dbReference type="ARBA" id="ARBA00022490"/>
    </source>
</evidence>
<dbReference type="InParanoid" id="A0A164ZFD3"/>
<evidence type="ECO:0000256" key="6">
    <source>
        <dbReference type="ARBA" id="ARBA00023015"/>
    </source>
</evidence>
<name>A0A164ZFD3_XYLHT</name>
<evidence type="ECO:0000259" key="9">
    <source>
        <dbReference type="Pfam" id="PF04065"/>
    </source>
</evidence>
<keyword evidence="4" id="KW-0963">Cytoplasm</keyword>
<dbReference type="EMBL" id="KV407468">
    <property type="protein sequence ID" value="KZF19032.1"/>
    <property type="molecule type" value="Genomic_DNA"/>
</dbReference>
<keyword evidence="8" id="KW-0539">Nucleus</keyword>
<gene>
    <name evidence="10" type="ORF">L228DRAFT_251590</name>
</gene>
<dbReference type="InterPro" id="IPR040168">
    <property type="entry name" value="Not2/3/5"/>
</dbReference>
<dbReference type="OrthoDB" id="293823at2759"/>